<dbReference type="InterPro" id="IPR036318">
    <property type="entry name" value="FAD-bd_PCMH-like_sf"/>
</dbReference>
<dbReference type="EMBL" id="JAGQDG010000004">
    <property type="protein sequence ID" value="MBQ0936186.1"/>
    <property type="molecule type" value="Genomic_DNA"/>
</dbReference>
<dbReference type="InterPro" id="IPR036683">
    <property type="entry name" value="CO_DH_flav_C_dom_sf"/>
</dbReference>
<dbReference type="PROSITE" id="PS51085">
    <property type="entry name" value="2FE2S_FER_2"/>
    <property type="match status" value="1"/>
</dbReference>
<dbReference type="InterPro" id="IPR012175">
    <property type="entry name" value="Xanth_DH_ssu_bac"/>
</dbReference>
<dbReference type="PROSITE" id="PS51387">
    <property type="entry name" value="FAD_PCMH"/>
    <property type="match status" value="1"/>
</dbReference>
<evidence type="ECO:0000313" key="8">
    <source>
        <dbReference type="EMBL" id="MBQ0936186.1"/>
    </source>
</evidence>
<protein>
    <submittedName>
        <fullName evidence="8">Xanthine dehydrogenase small subunit</fullName>
        <ecNumber evidence="8">1.17.1.4</ecNumber>
    </submittedName>
</protein>
<gene>
    <name evidence="8" type="primary">xdhA</name>
    <name evidence="8" type="ORF">KAK11_12675</name>
</gene>
<dbReference type="Pfam" id="PF03450">
    <property type="entry name" value="CO_deh_flav_C"/>
    <property type="match status" value="1"/>
</dbReference>
<dbReference type="InterPro" id="IPR001041">
    <property type="entry name" value="2Fe-2S_ferredoxin-type"/>
</dbReference>
<dbReference type="SMART" id="SM01092">
    <property type="entry name" value="CO_deh_flav_C"/>
    <property type="match status" value="1"/>
</dbReference>
<keyword evidence="5" id="KW-0408">Iron</keyword>
<dbReference type="Gene3D" id="3.10.20.30">
    <property type="match status" value="1"/>
</dbReference>
<evidence type="ECO:0000256" key="1">
    <source>
        <dbReference type="ARBA" id="ARBA00022630"/>
    </source>
</evidence>
<dbReference type="InterPro" id="IPR002888">
    <property type="entry name" value="2Fe-2S-bd"/>
</dbReference>
<dbReference type="SUPFAM" id="SSF54292">
    <property type="entry name" value="2Fe-2S ferredoxin-like"/>
    <property type="match status" value="1"/>
</dbReference>
<dbReference type="Gene3D" id="1.10.150.120">
    <property type="entry name" value="[2Fe-2S]-binding domain"/>
    <property type="match status" value="1"/>
</dbReference>
<dbReference type="PIRSF" id="PIRSF036557">
    <property type="entry name" value="XdhA_RC"/>
    <property type="match status" value="1"/>
</dbReference>
<dbReference type="InterPro" id="IPR005107">
    <property type="entry name" value="CO_DH_flav_C"/>
</dbReference>
<keyword evidence="4 8" id="KW-0560">Oxidoreductase</keyword>
<dbReference type="SUPFAM" id="SSF47741">
    <property type="entry name" value="CO dehydrogenase ISP C-domain like"/>
    <property type="match status" value="1"/>
</dbReference>
<evidence type="ECO:0000256" key="5">
    <source>
        <dbReference type="ARBA" id="ARBA00023004"/>
    </source>
</evidence>
<dbReference type="SUPFAM" id="SSF55447">
    <property type="entry name" value="CO dehydrogenase flavoprotein C-terminal domain-like"/>
    <property type="match status" value="1"/>
</dbReference>
<dbReference type="Gene3D" id="3.30.43.10">
    <property type="entry name" value="Uridine Diphospho-n-acetylenolpyruvylglucosamine Reductase, domain 2"/>
    <property type="match status" value="1"/>
</dbReference>
<accession>A0ABS5DZD5</accession>
<evidence type="ECO:0000256" key="2">
    <source>
        <dbReference type="ARBA" id="ARBA00022723"/>
    </source>
</evidence>
<comment type="caution">
    <text evidence="8">The sequence shown here is derived from an EMBL/GenBank/DDBJ whole genome shotgun (WGS) entry which is preliminary data.</text>
</comment>
<dbReference type="PANTHER" id="PTHR45444">
    <property type="entry name" value="XANTHINE DEHYDROGENASE"/>
    <property type="match status" value="1"/>
</dbReference>
<dbReference type="InterPro" id="IPR016169">
    <property type="entry name" value="FAD-bd_PCMH_sub2"/>
</dbReference>
<dbReference type="InterPro" id="IPR002346">
    <property type="entry name" value="Mopterin_DH_FAD-bd"/>
</dbReference>
<evidence type="ECO:0000256" key="3">
    <source>
        <dbReference type="ARBA" id="ARBA00022827"/>
    </source>
</evidence>
<dbReference type="Pfam" id="PF01799">
    <property type="entry name" value="Fer2_2"/>
    <property type="match status" value="1"/>
</dbReference>
<dbReference type="PROSITE" id="PS00197">
    <property type="entry name" value="2FE2S_FER_1"/>
    <property type="match status" value="1"/>
</dbReference>
<dbReference type="Gene3D" id="3.30.390.50">
    <property type="entry name" value="CO dehydrogenase flavoprotein, C-terminal domain"/>
    <property type="match status" value="1"/>
</dbReference>
<dbReference type="InterPro" id="IPR036010">
    <property type="entry name" value="2Fe-2S_ferredoxin-like_sf"/>
</dbReference>
<keyword evidence="3" id="KW-0274">FAD</keyword>
<proteinExistence type="predicted"/>
<dbReference type="InterPro" id="IPR016166">
    <property type="entry name" value="FAD-bd_PCMH"/>
</dbReference>
<name>A0ABS5DZD5_9BURK</name>
<dbReference type="InterPro" id="IPR014307">
    <property type="entry name" value="Xanthine_DH_ssu"/>
</dbReference>
<dbReference type="PANTHER" id="PTHR45444:SF3">
    <property type="entry name" value="XANTHINE DEHYDROGENASE"/>
    <property type="match status" value="1"/>
</dbReference>
<keyword evidence="9" id="KW-1185">Reference proteome</keyword>
<dbReference type="InterPro" id="IPR016167">
    <property type="entry name" value="FAD-bd_PCMH_sub1"/>
</dbReference>
<evidence type="ECO:0000259" key="7">
    <source>
        <dbReference type="PROSITE" id="PS51387"/>
    </source>
</evidence>
<dbReference type="InterPro" id="IPR006058">
    <property type="entry name" value="2Fe2S_fd_BS"/>
</dbReference>
<evidence type="ECO:0000313" key="9">
    <source>
        <dbReference type="Proteomes" id="UP000672097"/>
    </source>
</evidence>
<dbReference type="Pfam" id="PF00111">
    <property type="entry name" value="Fer2"/>
    <property type="match status" value="1"/>
</dbReference>
<organism evidence="8 9">
    <name type="scientific">Ideonella paludis</name>
    <dbReference type="NCBI Taxonomy" id="1233411"/>
    <lineage>
        <taxon>Bacteria</taxon>
        <taxon>Pseudomonadati</taxon>
        <taxon>Pseudomonadota</taxon>
        <taxon>Betaproteobacteria</taxon>
        <taxon>Burkholderiales</taxon>
        <taxon>Sphaerotilaceae</taxon>
        <taxon>Ideonella</taxon>
    </lineage>
</organism>
<feature type="domain" description="FAD-binding PCMH-type" evidence="7">
    <location>
        <begin position="211"/>
        <end position="385"/>
    </location>
</feature>
<dbReference type="SUPFAM" id="SSF56176">
    <property type="entry name" value="FAD-binding/transporter-associated domain-like"/>
    <property type="match status" value="1"/>
</dbReference>
<dbReference type="Proteomes" id="UP000672097">
    <property type="component" value="Unassembled WGS sequence"/>
</dbReference>
<dbReference type="InterPro" id="IPR036884">
    <property type="entry name" value="2Fe-2S-bd_dom_sf"/>
</dbReference>
<dbReference type="GO" id="GO:0004854">
    <property type="term" value="F:xanthine dehydrogenase activity"/>
    <property type="evidence" value="ECO:0007669"/>
    <property type="project" value="UniProtKB-EC"/>
</dbReference>
<keyword evidence="1" id="KW-0285">Flavoprotein</keyword>
<evidence type="ECO:0000256" key="4">
    <source>
        <dbReference type="ARBA" id="ARBA00023002"/>
    </source>
</evidence>
<dbReference type="RefSeq" id="WP_210809493.1">
    <property type="nucleotide sequence ID" value="NZ_JAGQDG010000004.1"/>
</dbReference>
<sequence>MAPHDTPRPLRFVFRGQVVEIPRGNPQQTVLQWLREDQHACGTKEGCAEGDCGACTVIVAELADDAEGSAAVHADGLALRTVNACIRFLPTLDGKALLTVEDLSPPDGPLHPAQEALVRCHGSQCGFCTPGFTMTLAALHEHHARAGTQPSRAAVSEALSGNLCRCTGYRPIVDAGLQMLPAGGSAPALPLQGVREQLQSLHKLHSGHTLHWPHSDTPFWAPRSEDDLAALRLAHPDARLVAGATDVGLWVTKQMRTLPGMIWLGDVASLRQMQEREGSLLIGAGVPLEDAWQALARHWPTLAEMGQRFAGPPVRHAGTLVGNLANGSPIGDAAPVLIALGARLHLRRGEEQRSLLLQDFYLDYMKNQLQRGEFITGVSVPLDTRASAPPGQPGWQVQAHKLSKRWDCDISAVSASFALRLDGSGDEARIADVRLAFGGMAGVVKRAAHTEAALRGQAWTEATLKAAQAALTQDFSPLTDLRASRDYRQQGCAALLQRLWLATRPTNPLPASAWRINAVTAHRTEEAL</sequence>
<dbReference type="Pfam" id="PF00941">
    <property type="entry name" value="FAD_binding_5"/>
    <property type="match status" value="1"/>
</dbReference>
<reference evidence="8 9" key="1">
    <citation type="submission" date="2021-04" db="EMBL/GenBank/DDBJ databases">
        <title>The genome sequence of type strain Ideonella paludis KCTC 32238.</title>
        <authorList>
            <person name="Liu Y."/>
        </authorList>
    </citation>
    <scope>NUCLEOTIDE SEQUENCE [LARGE SCALE GENOMIC DNA]</scope>
    <source>
        <strain evidence="8 9">KCTC 32238</strain>
    </source>
</reference>
<dbReference type="InterPro" id="IPR012675">
    <property type="entry name" value="Beta-grasp_dom_sf"/>
</dbReference>
<keyword evidence="2" id="KW-0479">Metal-binding</keyword>
<feature type="domain" description="2Fe-2S ferredoxin-type" evidence="6">
    <location>
        <begin position="8"/>
        <end position="103"/>
    </location>
</feature>
<dbReference type="EC" id="1.17.1.4" evidence="8"/>
<dbReference type="Gene3D" id="3.30.465.10">
    <property type="match status" value="1"/>
</dbReference>
<dbReference type="NCBIfam" id="TIGR02963">
    <property type="entry name" value="xanthine_xdhA"/>
    <property type="match status" value="1"/>
</dbReference>
<evidence type="ECO:0000259" key="6">
    <source>
        <dbReference type="PROSITE" id="PS51085"/>
    </source>
</evidence>
<dbReference type="InterPro" id="IPR016208">
    <property type="entry name" value="Ald_Oxase/xanthine_DH-like"/>
</dbReference>
<dbReference type="CDD" id="cd00207">
    <property type="entry name" value="fer2"/>
    <property type="match status" value="1"/>
</dbReference>